<sequence>MNSEESALFFEHLQKLSTTDETTSEAPSGYNQQHRSVSKADNDRVEQIYTTPRTYNDLKALFTCKNKNKYDQNEKPNKPCLCQNCAILGLLSDAQKRPFVTENSYDPREHTLPHKRLTSDKPKRKKSVNFKDESHTECEYYFRYLSSKIKTLEERLAIQEERSVTKEYFKKIITKLVNHISKLTGSGQPTHEGNHQKYKDYKEPRRSREKSFESSGHRYYVHPVLIDQKLHSNVPVEKDASPIKQNAATTSHMSSGIPTQGAHDSFWKWGEEILKPGIDLKNKIIDLLEETLQNLRRPKEKRLEGRREHKEYHVPSVPERSKRKEQNKTHSDPNHSNSGSSISKQLDYLTKTSCNKKNAKLPSKLLPKQDAQREEPLNVSYVSPKIKGWHDESQFSFKFESSDIDSTKNMDDKKLNECYKQEFMQTICNTKEADKLKLWQNIWNQAKVNGQSRHDKVTIQIPNRKDLKKNKMIEIEYTIEELESLLIGKAPANKANFSHKKK</sequence>
<feature type="region of interest" description="Disordered" evidence="1">
    <location>
        <begin position="104"/>
        <end position="129"/>
    </location>
</feature>
<feature type="compositionally biased region" description="Basic and acidic residues" evidence="1">
    <location>
        <begin position="105"/>
        <end position="121"/>
    </location>
</feature>
<keyword evidence="3" id="KW-1185">Reference proteome</keyword>
<feature type="compositionally biased region" description="Basic and acidic residues" evidence="1">
    <location>
        <begin position="301"/>
        <end position="333"/>
    </location>
</feature>
<evidence type="ECO:0000313" key="2">
    <source>
        <dbReference type="EMBL" id="KAJ8955001.1"/>
    </source>
</evidence>
<comment type="caution">
    <text evidence="2">The sequence shown here is derived from an EMBL/GenBank/DDBJ whole genome shotgun (WGS) entry which is preliminary data.</text>
</comment>
<reference evidence="2" key="1">
    <citation type="journal article" date="2023" name="Insect Mol. Biol.">
        <title>Genome sequencing provides insights into the evolution of gene families encoding plant cell wall-degrading enzymes in longhorned beetles.</title>
        <authorList>
            <person name="Shin N.R."/>
            <person name="Okamura Y."/>
            <person name="Kirsch R."/>
            <person name="Pauchet Y."/>
        </authorList>
    </citation>
    <scope>NUCLEOTIDE SEQUENCE</scope>
    <source>
        <strain evidence="2">AMC_N1</strain>
    </source>
</reference>
<feature type="region of interest" description="Disordered" evidence="1">
    <location>
        <begin position="184"/>
        <end position="214"/>
    </location>
</feature>
<accession>A0AAV8YT95</accession>
<organism evidence="2 3">
    <name type="scientific">Aromia moschata</name>
    <dbReference type="NCBI Taxonomy" id="1265417"/>
    <lineage>
        <taxon>Eukaryota</taxon>
        <taxon>Metazoa</taxon>
        <taxon>Ecdysozoa</taxon>
        <taxon>Arthropoda</taxon>
        <taxon>Hexapoda</taxon>
        <taxon>Insecta</taxon>
        <taxon>Pterygota</taxon>
        <taxon>Neoptera</taxon>
        <taxon>Endopterygota</taxon>
        <taxon>Coleoptera</taxon>
        <taxon>Polyphaga</taxon>
        <taxon>Cucujiformia</taxon>
        <taxon>Chrysomeloidea</taxon>
        <taxon>Cerambycidae</taxon>
        <taxon>Cerambycinae</taxon>
        <taxon>Callichromatini</taxon>
        <taxon>Aromia</taxon>
    </lineage>
</organism>
<feature type="region of interest" description="Disordered" evidence="1">
    <location>
        <begin position="16"/>
        <end position="44"/>
    </location>
</feature>
<feature type="region of interest" description="Disordered" evidence="1">
    <location>
        <begin position="299"/>
        <end position="342"/>
    </location>
</feature>
<gene>
    <name evidence="2" type="ORF">NQ318_000433</name>
</gene>
<feature type="compositionally biased region" description="Polar residues" evidence="1">
    <location>
        <begin position="16"/>
        <end position="35"/>
    </location>
</feature>
<feature type="compositionally biased region" description="Basic and acidic residues" evidence="1">
    <location>
        <begin position="192"/>
        <end position="214"/>
    </location>
</feature>
<proteinExistence type="predicted"/>
<dbReference type="AlphaFoldDB" id="A0AAV8YT95"/>
<dbReference type="EMBL" id="JAPWTK010000041">
    <property type="protein sequence ID" value="KAJ8955001.1"/>
    <property type="molecule type" value="Genomic_DNA"/>
</dbReference>
<protein>
    <submittedName>
        <fullName evidence="2">Uncharacterized protein</fullName>
    </submittedName>
</protein>
<evidence type="ECO:0000256" key="1">
    <source>
        <dbReference type="SAM" id="MobiDB-lite"/>
    </source>
</evidence>
<name>A0AAV8YT95_9CUCU</name>
<dbReference type="Proteomes" id="UP001162162">
    <property type="component" value="Unassembled WGS sequence"/>
</dbReference>
<evidence type="ECO:0000313" key="3">
    <source>
        <dbReference type="Proteomes" id="UP001162162"/>
    </source>
</evidence>